<dbReference type="PROSITE" id="PS50920">
    <property type="entry name" value="SOLCAR"/>
    <property type="match status" value="2"/>
</dbReference>
<dbReference type="Pfam" id="PF00153">
    <property type="entry name" value="Mito_carr"/>
    <property type="match status" value="1"/>
</dbReference>
<keyword evidence="11 14" id="KW-0472">Membrane</keyword>
<evidence type="ECO:0000256" key="1">
    <source>
        <dbReference type="ARBA" id="ARBA00004448"/>
    </source>
</evidence>
<name>A0A2G9HCG5_9LAMI</name>
<keyword evidence="7" id="KW-0677">Repeat</keyword>
<dbReference type="InterPro" id="IPR002113">
    <property type="entry name" value="ADT_euk_type"/>
</dbReference>
<organism evidence="17 18">
    <name type="scientific">Handroanthus impetiginosus</name>
    <dbReference type="NCBI Taxonomy" id="429701"/>
    <lineage>
        <taxon>Eukaryota</taxon>
        <taxon>Viridiplantae</taxon>
        <taxon>Streptophyta</taxon>
        <taxon>Embryophyta</taxon>
        <taxon>Tracheophyta</taxon>
        <taxon>Spermatophyta</taxon>
        <taxon>Magnoliopsida</taxon>
        <taxon>eudicotyledons</taxon>
        <taxon>Gunneridae</taxon>
        <taxon>Pentapetalae</taxon>
        <taxon>asterids</taxon>
        <taxon>lamiids</taxon>
        <taxon>Lamiales</taxon>
        <taxon>Bignoniaceae</taxon>
        <taxon>Crescentiina</taxon>
        <taxon>Tabebuia alliance</taxon>
        <taxon>Handroanthus</taxon>
    </lineage>
</organism>
<comment type="catalytic activity">
    <reaction evidence="12">
        <text>ADP(in) + ATP(out) = ADP(out) + ATP(in)</text>
        <dbReference type="Rhea" id="RHEA:34999"/>
        <dbReference type="ChEBI" id="CHEBI:30616"/>
        <dbReference type="ChEBI" id="CHEBI:456216"/>
    </reaction>
    <physiologicalReaction direction="left-to-right" evidence="12">
        <dbReference type="Rhea" id="RHEA:35000"/>
    </physiologicalReaction>
</comment>
<comment type="subcellular location">
    <subcellularLocation>
        <location evidence="16">Membrane</location>
        <topology evidence="16">Multi-pass membrane protein</topology>
    </subcellularLocation>
    <subcellularLocation>
        <location evidence="1">Mitochondrion inner membrane</location>
        <topology evidence="1">Multi-pass membrane protein</topology>
    </subcellularLocation>
</comment>
<dbReference type="InterPro" id="IPR018108">
    <property type="entry name" value="MCP_transmembrane"/>
</dbReference>
<feature type="repeat" description="Solcar" evidence="14">
    <location>
        <begin position="101"/>
        <end position="162"/>
    </location>
</feature>
<dbReference type="InterPro" id="IPR002067">
    <property type="entry name" value="MCP"/>
</dbReference>
<dbReference type="OrthoDB" id="270584at2759"/>
<comment type="caution">
    <text evidence="17">The sequence shown here is derived from an EMBL/GenBank/DDBJ whole genome shotgun (WGS) entry which is preliminary data.</text>
</comment>
<proteinExistence type="inferred from homology"/>
<dbReference type="GO" id="GO:0140021">
    <property type="term" value="P:mitochondrial ADP transmembrane transport"/>
    <property type="evidence" value="ECO:0007669"/>
    <property type="project" value="InterPro"/>
</dbReference>
<dbReference type="PANTHER" id="PTHR45635:SF14">
    <property type="entry name" value="ADP_ATP TRANSLOCASE"/>
    <property type="match status" value="1"/>
</dbReference>
<reference evidence="18" key="1">
    <citation type="journal article" date="2018" name="Gigascience">
        <title>Genome assembly of the Pink Ipe (Handroanthus impetiginosus, Bignoniaceae), a highly valued, ecologically keystone Neotropical timber forest tree.</title>
        <authorList>
            <person name="Silva-Junior O.B."/>
            <person name="Grattapaglia D."/>
            <person name="Novaes E."/>
            <person name="Collevatti R.G."/>
        </authorList>
    </citation>
    <scope>NUCLEOTIDE SEQUENCE [LARGE SCALE GENOMIC DNA]</scope>
    <source>
        <strain evidence="18">cv. UFG-1</strain>
    </source>
</reference>
<comment type="function">
    <text evidence="16">Catalyzes the exchange of ADP and ATP across the membrane.</text>
</comment>
<evidence type="ECO:0000313" key="18">
    <source>
        <dbReference type="Proteomes" id="UP000231279"/>
    </source>
</evidence>
<feature type="repeat" description="Solcar" evidence="14">
    <location>
        <begin position="2"/>
        <end position="88"/>
    </location>
</feature>
<dbReference type="AlphaFoldDB" id="A0A2G9HCG5"/>
<keyword evidence="4 15" id="KW-0813">Transport</keyword>
<dbReference type="PRINTS" id="PR00927">
    <property type="entry name" value="ADPTRNSLCASE"/>
</dbReference>
<keyword evidence="8" id="KW-0999">Mitochondrion inner membrane</keyword>
<keyword evidence="6 14" id="KW-0812">Transmembrane</keyword>
<evidence type="ECO:0000256" key="12">
    <source>
        <dbReference type="ARBA" id="ARBA00024143"/>
    </source>
</evidence>
<dbReference type="SUPFAM" id="SSF103506">
    <property type="entry name" value="Mitochondrial carrier"/>
    <property type="match status" value="1"/>
</dbReference>
<dbReference type="GO" id="GO:0005471">
    <property type="term" value="F:ATP:ADP antiporter activity"/>
    <property type="evidence" value="ECO:0007669"/>
    <property type="project" value="UniProtKB-UniRule"/>
</dbReference>
<evidence type="ECO:0000256" key="10">
    <source>
        <dbReference type="ARBA" id="ARBA00023128"/>
    </source>
</evidence>
<evidence type="ECO:0000256" key="9">
    <source>
        <dbReference type="ARBA" id="ARBA00022989"/>
    </source>
</evidence>
<dbReference type="InterPro" id="IPR023395">
    <property type="entry name" value="MCP_dom_sf"/>
</dbReference>
<keyword evidence="10" id="KW-0496">Mitochondrion</keyword>
<sequence>MAYSFMSRCAKAIAEAPVVRVKFLLKNQGELIKSGRLSTPYKGITNCFARIIKNEGVFSLWRGNSAQFLQIIPSQVLDIVLTATFRNIVYNFKRDTDGKQNWPFGNSVARTAASAFTRVFTYPLDYAHTRLASDIKCIKAGGERQFNGLIDVWRKTLQADGV</sequence>
<keyword evidence="5" id="KW-0050">Antiport</keyword>
<comment type="similarity">
    <text evidence="2 15">Belongs to the mitochondrial carrier (TC 2.A.29) family.</text>
</comment>
<evidence type="ECO:0000256" key="4">
    <source>
        <dbReference type="ARBA" id="ARBA00022448"/>
    </source>
</evidence>
<protein>
    <recommendedName>
        <fullName evidence="16">ADP/ATP translocase</fullName>
    </recommendedName>
    <alternativeName>
        <fullName evidence="16">ADP,ATP carrier protein</fullName>
    </alternativeName>
</protein>
<dbReference type="STRING" id="429701.A0A2G9HCG5"/>
<keyword evidence="18" id="KW-1185">Reference proteome</keyword>
<dbReference type="GO" id="GO:1990544">
    <property type="term" value="P:mitochondrial ATP transmembrane transport"/>
    <property type="evidence" value="ECO:0007669"/>
    <property type="project" value="InterPro"/>
</dbReference>
<keyword evidence="9" id="KW-1133">Transmembrane helix</keyword>
<evidence type="ECO:0000256" key="2">
    <source>
        <dbReference type="ARBA" id="ARBA00006375"/>
    </source>
</evidence>
<dbReference type="Gene3D" id="1.50.40.10">
    <property type="entry name" value="Mitochondrial carrier domain"/>
    <property type="match status" value="1"/>
</dbReference>
<comment type="subunit">
    <text evidence="3 16">Monomer.</text>
</comment>
<evidence type="ECO:0000256" key="3">
    <source>
        <dbReference type="ARBA" id="ARBA00011245"/>
    </source>
</evidence>
<evidence type="ECO:0000256" key="11">
    <source>
        <dbReference type="ARBA" id="ARBA00023136"/>
    </source>
</evidence>
<evidence type="ECO:0000256" key="8">
    <source>
        <dbReference type="ARBA" id="ARBA00022792"/>
    </source>
</evidence>
<gene>
    <name evidence="17" type="ORF">CDL12_12163</name>
</gene>
<dbReference type="PANTHER" id="PTHR45635">
    <property type="entry name" value="ADP,ATP CARRIER PROTEIN 1-RELATED-RELATED"/>
    <property type="match status" value="1"/>
</dbReference>
<evidence type="ECO:0000313" key="17">
    <source>
        <dbReference type="EMBL" id="PIN15186.1"/>
    </source>
</evidence>
<evidence type="ECO:0000256" key="16">
    <source>
        <dbReference type="RuleBase" id="RU368008"/>
    </source>
</evidence>
<dbReference type="PRINTS" id="PR00926">
    <property type="entry name" value="MITOCARRIER"/>
</dbReference>
<dbReference type="Proteomes" id="UP000231279">
    <property type="component" value="Unassembled WGS sequence"/>
</dbReference>
<dbReference type="GO" id="GO:0005743">
    <property type="term" value="C:mitochondrial inner membrane"/>
    <property type="evidence" value="ECO:0007669"/>
    <property type="project" value="UniProtKB-SubCell"/>
</dbReference>
<evidence type="ECO:0000256" key="14">
    <source>
        <dbReference type="PROSITE-ProRule" id="PRU00282"/>
    </source>
</evidence>
<comment type="function">
    <text evidence="13">ADP:ATP antiporter that mediates import of ADP into the mitochondrial matrix for ATP synthesis, and export of ATP out to fuel the cell. Cycles between the cytoplasmic-open state (c-state) and the matrix-open state (m-state): operates by the alternating access mechanism with a single substrate-binding site intermittently exposed to either the cytosolic (c-state) or matrix (m-state) side of the inner mitochondrial membrane.</text>
</comment>
<evidence type="ECO:0000256" key="13">
    <source>
        <dbReference type="ARBA" id="ARBA00045250"/>
    </source>
</evidence>
<evidence type="ECO:0000256" key="5">
    <source>
        <dbReference type="ARBA" id="ARBA00022449"/>
    </source>
</evidence>
<accession>A0A2G9HCG5</accession>
<evidence type="ECO:0000256" key="15">
    <source>
        <dbReference type="RuleBase" id="RU000488"/>
    </source>
</evidence>
<evidence type="ECO:0000256" key="7">
    <source>
        <dbReference type="ARBA" id="ARBA00022737"/>
    </source>
</evidence>
<dbReference type="EMBL" id="NKXS01002126">
    <property type="protein sequence ID" value="PIN15186.1"/>
    <property type="molecule type" value="Genomic_DNA"/>
</dbReference>
<evidence type="ECO:0000256" key="6">
    <source>
        <dbReference type="ARBA" id="ARBA00022692"/>
    </source>
</evidence>